<comment type="similarity">
    <text evidence="1 6 7">Belongs to the peptidase S8 family.</text>
</comment>
<sequence>MFQSHYRWIRENGKRMDSDLRSYLIRRFRFFRWIPCILHHSLIKALHRLKRIRVLVRLKDPVFSSSQFEHSLSCFGVPSTHYFGSIHTYSLSLSMSQLQEMMKLPEVKKVYLDRKVYALLDTASPTIGAPIAWSHENQGEGATIAVIDTGIHKHPDLTQPTNRIIGFLDQVNKKTEPYDDNGHGTHCAGDAAGNGASSDGKYRGPASKAPLVGVKVLNKMGSGNLSDVIAGIQWCIDHKEEYNIRVISLSLGSRTNESYKDDPVAQIVEEAWEKGIVVVAAAGNDGPNSHTISSPGTHPRIITVGATDDRGTPDPTDDTIASFSSRGPTADGITKPDITAPGTNITSLRAPRSYIDKTSPDSKINEHYSTLSGTSMATPIVAGIVAILLTEHPDWTPDQVKSALLEKALDMGLPPNTQGAGQVQIDPSYFKE</sequence>
<dbReference type="InterPro" id="IPR015500">
    <property type="entry name" value="Peptidase_S8_subtilisin-rel"/>
</dbReference>
<dbReference type="PROSITE" id="PS51892">
    <property type="entry name" value="SUBTILASE"/>
    <property type="match status" value="1"/>
</dbReference>
<keyword evidence="2 6" id="KW-0645">Protease</keyword>
<evidence type="ECO:0000256" key="4">
    <source>
        <dbReference type="ARBA" id="ARBA00022825"/>
    </source>
</evidence>
<dbReference type="Gene3D" id="3.40.50.200">
    <property type="entry name" value="Peptidase S8/S53 domain"/>
    <property type="match status" value="1"/>
</dbReference>
<dbReference type="InterPro" id="IPR000209">
    <property type="entry name" value="Peptidase_S8/S53_dom"/>
</dbReference>
<feature type="active site" description="Charge relay system" evidence="5 6">
    <location>
        <position position="148"/>
    </location>
</feature>
<dbReference type="CDD" id="cd07487">
    <property type="entry name" value="Peptidases_S8_1"/>
    <property type="match status" value="1"/>
</dbReference>
<keyword evidence="4 6" id="KW-0720">Serine protease</keyword>
<gene>
    <name evidence="10" type="ORF">GXN76_12010</name>
</gene>
<evidence type="ECO:0000256" key="3">
    <source>
        <dbReference type="ARBA" id="ARBA00022801"/>
    </source>
</evidence>
<dbReference type="GO" id="GO:0006508">
    <property type="term" value="P:proteolysis"/>
    <property type="evidence" value="ECO:0007669"/>
    <property type="project" value="UniProtKB-KW"/>
</dbReference>
<dbReference type="InterPro" id="IPR036852">
    <property type="entry name" value="Peptidase_S8/S53_dom_sf"/>
</dbReference>
<proteinExistence type="inferred from homology"/>
<evidence type="ECO:0000313" key="10">
    <source>
        <dbReference type="EMBL" id="QKG85119.1"/>
    </source>
</evidence>
<evidence type="ECO:0000313" key="11">
    <source>
        <dbReference type="Proteomes" id="UP000503088"/>
    </source>
</evidence>
<dbReference type="PANTHER" id="PTHR43806:SF65">
    <property type="entry name" value="SERINE PROTEASE APRX"/>
    <property type="match status" value="1"/>
</dbReference>
<keyword evidence="11" id="KW-1185">Reference proteome</keyword>
<name>A0A7D3XJX7_9BACL</name>
<dbReference type="GO" id="GO:0004252">
    <property type="term" value="F:serine-type endopeptidase activity"/>
    <property type="evidence" value="ECO:0007669"/>
    <property type="project" value="UniProtKB-UniRule"/>
</dbReference>
<evidence type="ECO:0000256" key="6">
    <source>
        <dbReference type="PROSITE-ProRule" id="PRU01240"/>
    </source>
</evidence>
<evidence type="ECO:0000256" key="7">
    <source>
        <dbReference type="RuleBase" id="RU003355"/>
    </source>
</evidence>
<dbReference type="InterPro" id="IPR050131">
    <property type="entry name" value="Peptidase_S8_subtilisin-like"/>
</dbReference>
<dbReference type="EMBL" id="CP048104">
    <property type="protein sequence ID" value="QKG85119.1"/>
    <property type="molecule type" value="Genomic_DNA"/>
</dbReference>
<evidence type="ECO:0000256" key="8">
    <source>
        <dbReference type="SAM" id="MobiDB-lite"/>
    </source>
</evidence>
<feature type="domain" description="Peptidase S8/S53" evidence="9">
    <location>
        <begin position="139"/>
        <end position="421"/>
    </location>
</feature>
<dbReference type="Proteomes" id="UP000503088">
    <property type="component" value="Chromosome"/>
</dbReference>
<dbReference type="InterPro" id="IPR023828">
    <property type="entry name" value="Peptidase_S8_Ser-AS"/>
</dbReference>
<dbReference type="SUPFAM" id="SSF52743">
    <property type="entry name" value="Subtilisin-like"/>
    <property type="match status" value="1"/>
</dbReference>
<dbReference type="AlphaFoldDB" id="A0A7D3XJX7"/>
<dbReference type="InterPro" id="IPR023827">
    <property type="entry name" value="Peptidase_S8_Asp-AS"/>
</dbReference>
<organism evidence="10 11">
    <name type="scientific">Kroppenstedtia pulmonis</name>
    <dbReference type="NCBI Taxonomy" id="1380685"/>
    <lineage>
        <taxon>Bacteria</taxon>
        <taxon>Bacillati</taxon>
        <taxon>Bacillota</taxon>
        <taxon>Bacilli</taxon>
        <taxon>Bacillales</taxon>
        <taxon>Thermoactinomycetaceae</taxon>
        <taxon>Kroppenstedtia</taxon>
    </lineage>
</organism>
<feature type="region of interest" description="Disordered" evidence="8">
    <location>
        <begin position="320"/>
        <end position="345"/>
    </location>
</feature>
<dbReference type="PRINTS" id="PR00723">
    <property type="entry name" value="SUBTILISIN"/>
</dbReference>
<dbReference type="PROSITE" id="PS00137">
    <property type="entry name" value="SUBTILASE_HIS"/>
    <property type="match status" value="1"/>
</dbReference>
<feature type="active site" description="Charge relay system" evidence="5 6">
    <location>
        <position position="183"/>
    </location>
</feature>
<dbReference type="InterPro" id="IPR022398">
    <property type="entry name" value="Peptidase_S8_His-AS"/>
</dbReference>
<dbReference type="PANTHER" id="PTHR43806">
    <property type="entry name" value="PEPTIDASE S8"/>
    <property type="match status" value="1"/>
</dbReference>
<reference evidence="10 11" key="1">
    <citation type="submission" date="2020-01" db="EMBL/GenBank/DDBJ databases">
        <authorList>
            <person name="Gulvik C.A."/>
            <person name="Batra D.G."/>
        </authorList>
    </citation>
    <scope>NUCLEOTIDE SEQUENCE [LARGE SCALE GENOMIC DNA]</scope>
    <source>
        <strain evidence="10 11">W9323</strain>
    </source>
</reference>
<keyword evidence="3 6" id="KW-0378">Hydrolase</keyword>
<evidence type="ECO:0000256" key="5">
    <source>
        <dbReference type="PIRSR" id="PIRSR615500-1"/>
    </source>
</evidence>
<protein>
    <submittedName>
        <fullName evidence="10">S8 family peptidase</fullName>
    </submittedName>
</protein>
<dbReference type="Pfam" id="PF00082">
    <property type="entry name" value="Peptidase_S8"/>
    <property type="match status" value="1"/>
</dbReference>
<feature type="active site" description="Charge relay system" evidence="5 6">
    <location>
        <position position="375"/>
    </location>
</feature>
<evidence type="ECO:0000256" key="1">
    <source>
        <dbReference type="ARBA" id="ARBA00011073"/>
    </source>
</evidence>
<evidence type="ECO:0000256" key="2">
    <source>
        <dbReference type="ARBA" id="ARBA00022670"/>
    </source>
</evidence>
<accession>A0A7D3XJX7</accession>
<evidence type="ECO:0000259" key="9">
    <source>
        <dbReference type="Pfam" id="PF00082"/>
    </source>
</evidence>
<dbReference type="PROSITE" id="PS00138">
    <property type="entry name" value="SUBTILASE_SER"/>
    <property type="match status" value="1"/>
</dbReference>
<dbReference type="KEGG" id="kpul:GXN76_12010"/>
<dbReference type="PROSITE" id="PS00136">
    <property type="entry name" value="SUBTILASE_ASP"/>
    <property type="match status" value="1"/>
</dbReference>